<dbReference type="GO" id="GO:0047545">
    <property type="term" value="F:(S)-2-hydroxyglutarate dehydrogenase activity"/>
    <property type="evidence" value="ECO:0007669"/>
    <property type="project" value="UniProtKB-ARBA"/>
</dbReference>
<organism evidence="7 8">
    <name type="scientific">Thermoflavifilum thermophilum</name>
    <dbReference type="NCBI Taxonomy" id="1393122"/>
    <lineage>
        <taxon>Bacteria</taxon>
        <taxon>Pseudomonadati</taxon>
        <taxon>Bacteroidota</taxon>
        <taxon>Chitinophagia</taxon>
        <taxon>Chitinophagales</taxon>
        <taxon>Chitinophagaceae</taxon>
        <taxon>Thermoflavifilum</taxon>
    </lineage>
</organism>
<dbReference type="GO" id="GO:0004617">
    <property type="term" value="F:phosphoglycerate dehydrogenase activity"/>
    <property type="evidence" value="ECO:0007669"/>
    <property type="project" value="UniProtKB-ARBA"/>
</dbReference>
<dbReference type="InterPro" id="IPR006139">
    <property type="entry name" value="D-isomer_2_OHA_DH_cat_dom"/>
</dbReference>
<dbReference type="InterPro" id="IPR006140">
    <property type="entry name" value="D-isomer_DH_NAD-bd"/>
</dbReference>
<dbReference type="InterPro" id="IPR058205">
    <property type="entry name" value="D-LDH-like"/>
</dbReference>
<proteinExistence type="inferred from homology"/>
<dbReference type="GO" id="GO:0006564">
    <property type="term" value="P:L-serine biosynthetic process"/>
    <property type="evidence" value="ECO:0007669"/>
    <property type="project" value="UniProtKB-ARBA"/>
</dbReference>
<dbReference type="Pfam" id="PF02826">
    <property type="entry name" value="2-Hacid_dh_C"/>
    <property type="match status" value="1"/>
</dbReference>
<evidence type="ECO:0000256" key="4">
    <source>
        <dbReference type="RuleBase" id="RU003719"/>
    </source>
</evidence>
<comment type="similarity">
    <text evidence="1 4">Belongs to the D-isomer specific 2-hydroxyacid dehydrogenase family.</text>
</comment>
<dbReference type="RefSeq" id="WP_092457623.1">
    <property type="nucleotide sequence ID" value="NZ_FPCJ01000001.1"/>
</dbReference>
<evidence type="ECO:0000313" key="8">
    <source>
        <dbReference type="Proteomes" id="UP000199537"/>
    </source>
</evidence>
<dbReference type="Pfam" id="PF00389">
    <property type="entry name" value="2-Hacid_dh"/>
    <property type="match status" value="1"/>
</dbReference>
<dbReference type="SUPFAM" id="SSF52283">
    <property type="entry name" value="Formate/glycerate dehydrogenase catalytic domain-like"/>
    <property type="match status" value="1"/>
</dbReference>
<gene>
    <name evidence="7" type="ORF">SAMN05660895_0639</name>
</gene>
<dbReference type="InterPro" id="IPR036291">
    <property type="entry name" value="NAD(P)-bd_dom_sf"/>
</dbReference>
<dbReference type="InterPro" id="IPR029753">
    <property type="entry name" value="D-isomer_DH_CS"/>
</dbReference>
<dbReference type="GO" id="GO:0008720">
    <property type="term" value="F:D-lactate dehydrogenase (NAD+) activity"/>
    <property type="evidence" value="ECO:0007669"/>
    <property type="project" value="TreeGrafter"/>
</dbReference>
<evidence type="ECO:0000256" key="3">
    <source>
        <dbReference type="ARBA" id="ARBA00023027"/>
    </source>
</evidence>
<keyword evidence="3" id="KW-0520">NAD</keyword>
<dbReference type="AlphaFoldDB" id="A0A1I7N5B6"/>
<protein>
    <submittedName>
        <fullName evidence="7">D-3-phosphoglycerate dehydrogenase</fullName>
    </submittedName>
</protein>
<evidence type="ECO:0000313" key="7">
    <source>
        <dbReference type="EMBL" id="SFV29835.1"/>
    </source>
</evidence>
<sequence>MSKVLITAKTHPYLIDHLKEKGYQVLYHPAISYEEAYQLIHECAGLVVTTRIPVDRRLIDRGIHLQWIARLGSGMELIDVAYATSKGIRCVSSPEGNADAVGEHAVGMLVALLRHFRVSYDQLKEGIWEREKNRGYEIGGKVVGIIGYGHTGSAFARKLSGFGATILAYDKYKTGFGNEYVQEVSLETIFRQADIVSLHVPLTEETHHMVNRRFIHSFTTPVYLINTSRGAVVDTHDLVEALKEERIAGACLDVLENERIDQLTDAEREDFQYLLHHPRVIITPHIAGYTHEASLKMAQVVLHKLGI</sequence>
<dbReference type="Gene3D" id="3.40.50.720">
    <property type="entry name" value="NAD(P)-binding Rossmann-like Domain"/>
    <property type="match status" value="2"/>
</dbReference>
<dbReference type="SUPFAM" id="SSF51735">
    <property type="entry name" value="NAD(P)-binding Rossmann-fold domains"/>
    <property type="match status" value="1"/>
</dbReference>
<dbReference type="GO" id="GO:0051287">
    <property type="term" value="F:NAD binding"/>
    <property type="evidence" value="ECO:0007669"/>
    <property type="project" value="InterPro"/>
</dbReference>
<keyword evidence="8" id="KW-1185">Reference proteome</keyword>
<dbReference type="STRING" id="1393122.SAMN05660895_0639"/>
<dbReference type="OrthoDB" id="9777288at2"/>
<keyword evidence="2 4" id="KW-0560">Oxidoreductase</keyword>
<dbReference type="PROSITE" id="PS00670">
    <property type="entry name" value="D_2_HYDROXYACID_DH_2"/>
    <property type="match status" value="1"/>
</dbReference>
<evidence type="ECO:0000259" key="6">
    <source>
        <dbReference type="Pfam" id="PF02826"/>
    </source>
</evidence>
<dbReference type="PANTHER" id="PTHR43026">
    <property type="entry name" value="2-HYDROXYACID DEHYDROGENASE HOMOLOG 1-RELATED"/>
    <property type="match status" value="1"/>
</dbReference>
<feature type="domain" description="D-isomer specific 2-hydroxyacid dehydrogenase catalytic" evidence="5">
    <location>
        <begin position="4"/>
        <end position="304"/>
    </location>
</feature>
<dbReference type="EMBL" id="FPCJ01000001">
    <property type="protein sequence ID" value="SFV29835.1"/>
    <property type="molecule type" value="Genomic_DNA"/>
</dbReference>
<dbReference type="FunFam" id="3.40.50.720:FF:000041">
    <property type="entry name" value="D-3-phosphoglycerate dehydrogenase"/>
    <property type="match status" value="1"/>
</dbReference>
<reference evidence="8" key="1">
    <citation type="submission" date="2016-10" db="EMBL/GenBank/DDBJ databases">
        <authorList>
            <person name="Varghese N."/>
            <person name="Submissions S."/>
        </authorList>
    </citation>
    <scope>NUCLEOTIDE SEQUENCE [LARGE SCALE GENOMIC DNA]</scope>
    <source>
        <strain evidence="8">DSM 14807</strain>
    </source>
</reference>
<name>A0A1I7N5B6_9BACT</name>
<dbReference type="PANTHER" id="PTHR43026:SF1">
    <property type="entry name" value="2-HYDROXYACID DEHYDROGENASE HOMOLOG 1-RELATED"/>
    <property type="match status" value="1"/>
</dbReference>
<evidence type="ECO:0000256" key="1">
    <source>
        <dbReference type="ARBA" id="ARBA00005854"/>
    </source>
</evidence>
<dbReference type="Proteomes" id="UP000199537">
    <property type="component" value="Unassembled WGS sequence"/>
</dbReference>
<evidence type="ECO:0000259" key="5">
    <source>
        <dbReference type="Pfam" id="PF00389"/>
    </source>
</evidence>
<evidence type="ECO:0000256" key="2">
    <source>
        <dbReference type="ARBA" id="ARBA00023002"/>
    </source>
</evidence>
<accession>A0A1I7N5B6</accession>
<feature type="domain" description="D-isomer specific 2-hydroxyacid dehydrogenase NAD-binding" evidence="6">
    <location>
        <begin position="106"/>
        <end position="287"/>
    </location>
</feature>